<comment type="similarity">
    <text evidence="6">Belongs to the TRAFAC class myosin-kinesin ATPase superfamily. Myosin family.</text>
</comment>
<evidence type="ECO:0000259" key="7">
    <source>
        <dbReference type="PROSITE" id="PS51456"/>
    </source>
</evidence>
<dbReference type="PANTHER" id="PTHR13140">
    <property type="entry name" value="MYOSIN"/>
    <property type="match status" value="1"/>
</dbReference>
<evidence type="ECO:0000256" key="5">
    <source>
        <dbReference type="ARBA" id="ARBA00023203"/>
    </source>
</evidence>
<evidence type="ECO:0000256" key="6">
    <source>
        <dbReference type="PROSITE-ProRule" id="PRU00782"/>
    </source>
</evidence>
<evidence type="ECO:0000313" key="8">
    <source>
        <dbReference type="EMBL" id="OLQ02338.1"/>
    </source>
</evidence>
<dbReference type="GO" id="GO:0051015">
    <property type="term" value="F:actin filament binding"/>
    <property type="evidence" value="ECO:0007669"/>
    <property type="project" value="TreeGrafter"/>
</dbReference>
<protein>
    <submittedName>
        <fullName evidence="8">Myosin-2 heavy chain</fullName>
    </submittedName>
</protein>
<keyword evidence="4 6" id="KW-0505">Motor protein</keyword>
<dbReference type="PANTHER" id="PTHR13140:SF706">
    <property type="entry name" value="DILUTE CLASS UNCONVENTIONAL MYOSIN, ISOFORM C"/>
    <property type="match status" value="1"/>
</dbReference>
<dbReference type="AlphaFoldDB" id="A0A1Q9E4J2"/>
<dbReference type="EMBL" id="LSRX01000266">
    <property type="protein sequence ID" value="OLQ02338.1"/>
    <property type="molecule type" value="Genomic_DNA"/>
</dbReference>
<dbReference type="PRINTS" id="PR00193">
    <property type="entry name" value="MYOSINHEAVY"/>
</dbReference>
<dbReference type="Gene3D" id="3.40.850.10">
    <property type="entry name" value="Kinesin motor domain"/>
    <property type="match status" value="1"/>
</dbReference>
<dbReference type="GO" id="GO:0016459">
    <property type="term" value="C:myosin complex"/>
    <property type="evidence" value="ECO:0007669"/>
    <property type="project" value="UniProtKB-KW"/>
</dbReference>
<evidence type="ECO:0000256" key="2">
    <source>
        <dbReference type="ARBA" id="ARBA00022840"/>
    </source>
</evidence>
<dbReference type="Gene3D" id="1.20.120.720">
    <property type="entry name" value="Myosin VI head, motor domain, U50 subdomain"/>
    <property type="match status" value="1"/>
</dbReference>
<dbReference type="InterPro" id="IPR036961">
    <property type="entry name" value="Kinesin_motor_dom_sf"/>
</dbReference>
<dbReference type="InterPro" id="IPR001609">
    <property type="entry name" value="Myosin_head_motor_dom-like"/>
</dbReference>
<organism evidence="8 9">
    <name type="scientific">Symbiodinium microadriaticum</name>
    <name type="common">Dinoflagellate</name>
    <name type="synonym">Zooxanthella microadriatica</name>
    <dbReference type="NCBI Taxonomy" id="2951"/>
    <lineage>
        <taxon>Eukaryota</taxon>
        <taxon>Sar</taxon>
        <taxon>Alveolata</taxon>
        <taxon>Dinophyceae</taxon>
        <taxon>Suessiales</taxon>
        <taxon>Symbiodiniaceae</taxon>
        <taxon>Symbiodinium</taxon>
    </lineage>
</organism>
<dbReference type="CDD" id="cd00124">
    <property type="entry name" value="MYSc"/>
    <property type="match status" value="1"/>
</dbReference>
<dbReference type="OMA" id="VAWIREC"/>
<proteinExistence type="inferred from homology"/>
<dbReference type="GO" id="GO:0005737">
    <property type="term" value="C:cytoplasm"/>
    <property type="evidence" value="ECO:0007669"/>
    <property type="project" value="TreeGrafter"/>
</dbReference>
<sequence>METKVPAVVVVGGAGLVGRYVLRRWKQKMEGPVFATLEAWRAAKAQAKSVAWIRECQGYRRSRVLSVDNFRDSIIVAADGPSGASQVRKSDVRPFYDVGEDCTEMVHLDDANILDNLRKRYSKDEIYTYTANVLLAVNPYKSVRRLYSREEMEKYWGKNPGSLPPHPYAIADVAYRRMQRNRKNQALVISGESGAGKTETAKITMHYLTSMSRTDVEHGNKIQEKIVKANPILESFGNASTVMNMYNEMMFDRVGSLVGAGIKTFLLESSRVVFQQHGEKNYHVFYELLAGMDEEFLDRLMLEREESYKLLHSSGTPPLQDGSPETQRLAKQFEELKYALSLFINEEEQEHMWDILGALIHLGEVEFVETGPSEDAARTAQYPIRRHAFHRALGRSHTASTAFSDLPLPDSYSESQVFGRFREMRVNKQGAEVLYKRMFDKIVAKINEVSNAKFHPEVSYNSIGTLDIYGFERLELNSFEQMCINLANERLQQFFVEEVLQAEQRMYEEERLTVLEMDLPDSTPVVLSVQNVMKLLDEHSLRAIKNLVRTGPKDDKDAKFCEQVHRELIRDRQCGPVLPAAPEQGPDFMTVSYSTKGWIDKNNDSLVPEIESLLADGSKELVTSMADTSRLSAAYTGERLCSVSSTYLSNLNDLLATLKMCSVHYIRCFNPNQERKPGLFNRKYVLDQVIQCGTVELVRIMHYGYPHRCILRDLRARFEKLLPPEFAHYSAGQLRALEDLRDTGGQASQAVIRRIRKQFSLKKARAYAHAVEFSTYLYKVMKVGKREKNLANLRKAHDRVPARGFAEILG</sequence>
<evidence type="ECO:0000313" key="9">
    <source>
        <dbReference type="Proteomes" id="UP000186817"/>
    </source>
</evidence>
<feature type="domain" description="Myosin motor" evidence="7">
    <location>
        <begin position="97"/>
        <end position="798"/>
    </location>
</feature>
<dbReference type="SUPFAM" id="SSF52540">
    <property type="entry name" value="P-loop containing nucleoside triphosphate hydrolases"/>
    <property type="match status" value="1"/>
</dbReference>
<dbReference type="PROSITE" id="PS51456">
    <property type="entry name" value="MYOSIN_MOTOR"/>
    <property type="match status" value="1"/>
</dbReference>
<reference evidence="8 9" key="1">
    <citation type="submission" date="2016-02" db="EMBL/GenBank/DDBJ databases">
        <title>Genome analysis of coral dinoflagellate symbionts highlights evolutionary adaptations to a symbiotic lifestyle.</title>
        <authorList>
            <person name="Aranda M."/>
            <person name="Li Y."/>
            <person name="Liew Y.J."/>
            <person name="Baumgarten S."/>
            <person name="Simakov O."/>
            <person name="Wilson M."/>
            <person name="Piel J."/>
            <person name="Ashoor H."/>
            <person name="Bougouffa S."/>
            <person name="Bajic V.B."/>
            <person name="Ryu T."/>
            <person name="Ravasi T."/>
            <person name="Bayer T."/>
            <person name="Micklem G."/>
            <person name="Kim H."/>
            <person name="Bhak J."/>
            <person name="Lajeunesse T.C."/>
            <person name="Voolstra C.R."/>
        </authorList>
    </citation>
    <scope>NUCLEOTIDE SEQUENCE [LARGE SCALE GENOMIC DNA]</scope>
    <source>
        <strain evidence="8 9">CCMP2467</strain>
    </source>
</reference>
<dbReference type="Proteomes" id="UP000186817">
    <property type="component" value="Unassembled WGS sequence"/>
</dbReference>
<keyword evidence="2 6" id="KW-0067">ATP-binding</keyword>
<dbReference type="Pfam" id="PF00063">
    <property type="entry name" value="Myosin_head"/>
    <property type="match status" value="1"/>
</dbReference>
<feature type="region of interest" description="Actin-binding" evidence="6">
    <location>
        <begin position="651"/>
        <end position="673"/>
    </location>
</feature>
<keyword evidence="5 6" id="KW-0009">Actin-binding</keyword>
<dbReference type="Gene3D" id="1.10.10.820">
    <property type="match status" value="1"/>
</dbReference>
<accession>A0A1Q9E4J2</accession>
<dbReference type="Gene3D" id="1.20.58.530">
    <property type="match status" value="1"/>
</dbReference>
<dbReference type="InterPro" id="IPR027417">
    <property type="entry name" value="P-loop_NTPase"/>
</dbReference>
<evidence type="ECO:0000256" key="3">
    <source>
        <dbReference type="ARBA" id="ARBA00023123"/>
    </source>
</evidence>
<dbReference type="OrthoDB" id="312459at2759"/>
<evidence type="ECO:0000256" key="4">
    <source>
        <dbReference type="ARBA" id="ARBA00023175"/>
    </source>
</evidence>
<dbReference type="GO" id="GO:0005524">
    <property type="term" value="F:ATP binding"/>
    <property type="evidence" value="ECO:0007669"/>
    <property type="project" value="UniProtKB-UniRule"/>
</dbReference>
<evidence type="ECO:0000256" key="1">
    <source>
        <dbReference type="ARBA" id="ARBA00022741"/>
    </source>
</evidence>
<keyword evidence="1 6" id="KW-0547">Nucleotide-binding</keyword>
<dbReference type="SMART" id="SM00242">
    <property type="entry name" value="MYSc"/>
    <property type="match status" value="1"/>
</dbReference>
<feature type="binding site" evidence="6">
    <location>
        <begin position="191"/>
        <end position="198"/>
    </location>
    <ligand>
        <name>ATP</name>
        <dbReference type="ChEBI" id="CHEBI:30616"/>
    </ligand>
</feature>
<dbReference type="GO" id="GO:0007015">
    <property type="term" value="P:actin filament organization"/>
    <property type="evidence" value="ECO:0007669"/>
    <property type="project" value="TreeGrafter"/>
</dbReference>
<keyword evidence="3 6" id="KW-0518">Myosin</keyword>
<dbReference type="GO" id="GO:0000146">
    <property type="term" value="F:microfilament motor activity"/>
    <property type="evidence" value="ECO:0007669"/>
    <property type="project" value="TreeGrafter"/>
</dbReference>
<comment type="caution">
    <text evidence="8">The sequence shown here is derived from an EMBL/GenBank/DDBJ whole genome shotgun (WGS) entry which is preliminary data.</text>
</comment>
<dbReference type="GO" id="GO:0016020">
    <property type="term" value="C:membrane"/>
    <property type="evidence" value="ECO:0007669"/>
    <property type="project" value="TreeGrafter"/>
</dbReference>
<name>A0A1Q9E4J2_SYMMI</name>
<keyword evidence="9" id="KW-1185">Reference proteome</keyword>
<gene>
    <name evidence="8" type="primary">mhcA</name>
    <name evidence="8" type="ORF">AK812_SmicGene14815</name>
</gene>